<dbReference type="GO" id="GO:0033786">
    <property type="term" value="F:heptose-1-phosphate adenylyltransferase activity"/>
    <property type="evidence" value="ECO:0007669"/>
    <property type="project" value="TreeGrafter"/>
</dbReference>
<dbReference type="EMBL" id="SLXE01000015">
    <property type="protein sequence ID" value="TCP05951.1"/>
    <property type="molecule type" value="Genomic_DNA"/>
</dbReference>
<dbReference type="GO" id="GO:0033785">
    <property type="term" value="F:heptose 7-phosphate kinase activity"/>
    <property type="evidence" value="ECO:0007669"/>
    <property type="project" value="TreeGrafter"/>
</dbReference>
<dbReference type="InterPro" id="IPR011611">
    <property type="entry name" value="PfkB_dom"/>
</dbReference>
<dbReference type="Pfam" id="PF00294">
    <property type="entry name" value="PfkB"/>
    <property type="match status" value="1"/>
</dbReference>
<keyword evidence="6" id="KW-1185">Reference proteome</keyword>
<sequence length="320" mass="34697">MMFHVDDKQLKNRFAQARVLVVGDVMLDRYWFGDVSRISPEAPVPVAKIGHVDQRAGGAANVARNIAALGGHAALLSVVGNDEAAAALDSLMQQDGVAAHLLRDADIATTVKLRVVARNQQLIRLDFEEPPHREILDAVKTQYRRLLPEYDVVLLSDYGKGGLTHVAELIDWAREAGKPVLIDPKGDDYDKYAGATLLTPNRAELKEVVGSWKNEQELAEKAQALRRRLDLAALLLTRSEEGMSLYRADQIDHQPTRAQEVYDVSGAGDTVIASMGLGLAAGFDMIEAMHLANTAAGVVVAKLGTAVCTFDELAAALLEQ</sequence>
<evidence type="ECO:0000313" key="5">
    <source>
        <dbReference type="EMBL" id="UOO80128.1"/>
    </source>
</evidence>
<dbReference type="RefSeq" id="WP_132953956.1">
    <property type="nucleotide sequence ID" value="NZ_CALJUB010000211.1"/>
</dbReference>
<dbReference type="Proteomes" id="UP000294721">
    <property type="component" value="Unassembled WGS sequence"/>
</dbReference>
<dbReference type="EMBL" id="CP091507">
    <property type="protein sequence ID" value="UOO80128.1"/>
    <property type="molecule type" value="Genomic_DNA"/>
</dbReference>
<dbReference type="CDD" id="cd01172">
    <property type="entry name" value="RfaE_like"/>
    <property type="match status" value="1"/>
</dbReference>
<dbReference type="KEGG" id="usu:LVJ78_03710"/>
<accession>A0AAE9GYL0</accession>
<dbReference type="PANTHER" id="PTHR46969">
    <property type="entry name" value="BIFUNCTIONAL PROTEIN HLDE"/>
    <property type="match status" value="1"/>
</dbReference>
<dbReference type="PROSITE" id="PS00583">
    <property type="entry name" value="PFKB_KINASES_1"/>
    <property type="match status" value="1"/>
</dbReference>
<dbReference type="NCBIfam" id="TIGR02198">
    <property type="entry name" value="rfaE_dom_I"/>
    <property type="match status" value="1"/>
</dbReference>
<dbReference type="InterPro" id="IPR002173">
    <property type="entry name" value="Carboh/pur_kinase_PfkB_CS"/>
</dbReference>
<evidence type="ECO:0000313" key="6">
    <source>
        <dbReference type="Proteomes" id="UP000294721"/>
    </source>
</evidence>
<reference evidence="4 6" key="1">
    <citation type="submission" date="2019-03" db="EMBL/GenBank/DDBJ databases">
        <title>Genomic Encyclopedia of Type Strains, Phase IV (KMG-IV): sequencing the most valuable type-strain genomes for metagenomic binning, comparative biology and taxonomic classification.</title>
        <authorList>
            <person name="Goeker M."/>
        </authorList>
    </citation>
    <scope>NUCLEOTIDE SEQUENCE [LARGE SCALE GENOMIC DNA]</scope>
    <source>
        <strain evidence="4 6">DSM 17474</strain>
    </source>
</reference>
<name>A0AAE9GYL0_9NEIS</name>
<organism evidence="5 7">
    <name type="scientific">Uruburuella suis</name>
    <dbReference type="NCBI Taxonomy" id="252130"/>
    <lineage>
        <taxon>Bacteria</taxon>
        <taxon>Pseudomonadati</taxon>
        <taxon>Pseudomonadota</taxon>
        <taxon>Betaproteobacteria</taxon>
        <taxon>Neisseriales</taxon>
        <taxon>Neisseriaceae</taxon>
        <taxon>Uruburuella</taxon>
    </lineage>
</organism>
<dbReference type="GO" id="GO:0016773">
    <property type="term" value="F:phosphotransferase activity, alcohol group as acceptor"/>
    <property type="evidence" value="ECO:0007669"/>
    <property type="project" value="InterPro"/>
</dbReference>
<dbReference type="PANTHER" id="PTHR46969:SF1">
    <property type="entry name" value="BIFUNCTIONAL PROTEIN HLDE"/>
    <property type="match status" value="1"/>
</dbReference>
<dbReference type="InterPro" id="IPR029056">
    <property type="entry name" value="Ribokinase-like"/>
</dbReference>
<dbReference type="FunFam" id="3.40.1190.20:FF:000002">
    <property type="entry name" value="Bifunctional protein HldE"/>
    <property type="match status" value="1"/>
</dbReference>
<feature type="domain" description="Carbohydrate kinase PfkB" evidence="3">
    <location>
        <begin position="17"/>
        <end position="308"/>
    </location>
</feature>
<dbReference type="Gene3D" id="3.40.1190.20">
    <property type="match status" value="1"/>
</dbReference>
<keyword evidence="2 5" id="KW-0418">Kinase</keyword>
<gene>
    <name evidence="5" type="primary">rfaE1</name>
    <name evidence="4" type="ORF">EV680_1157</name>
    <name evidence="5" type="ORF">LVJ78_03710</name>
</gene>
<reference evidence="5" key="3">
    <citation type="journal article" date="2022" name="Res Sq">
        <title>Evolution of multicellular longitudinally dividing oral cavity symbionts (Neisseriaceae).</title>
        <authorList>
            <person name="Nyongesa S."/>
            <person name="Weber P."/>
            <person name="Bernet E."/>
            <person name="Pullido F."/>
            <person name="Nieckarz M."/>
            <person name="Delaby M."/>
            <person name="Nieves C."/>
            <person name="Viehboeck T."/>
            <person name="Krause N."/>
            <person name="Rivera-Millot A."/>
            <person name="Nakamura A."/>
            <person name="Vischer N."/>
            <person name="VanNieuwenhze M."/>
            <person name="Brun Y."/>
            <person name="Cava F."/>
            <person name="Bulgheresi S."/>
            <person name="Veyrier F."/>
        </authorList>
    </citation>
    <scope>NUCLEOTIDE SEQUENCE</scope>
    <source>
        <strain evidence="5">1258/02</strain>
    </source>
</reference>
<evidence type="ECO:0000259" key="3">
    <source>
        <dbReference type="Pfam" id="PF00294"/>
    </source>
</evidence>
<evidence type="ECO:0000256" key="2">
    <source>
        <dbReference type="ARBA" id="ARBA00022777"/>
    </source>
</evidence>
<protein>
    <submittedName>
        <fullName evidence="4">D-alpha,beta-D-heptose 7-phosphate 1-kinase</fullName>
    </submittedName>
    <submittedName>
        <fullName evidence="5">D-glycero-beta-D-manno-heptose-7-phosphate kinase</fullName>
    </submittedName>
</protein>
<evidence type="ECO:0000313" key="4">
    <source>
        <dbReference type="EMBL" id="TCP05951.1"/>
    </source>
</evidence>
<dbReference type="SUPFAM" id="SSF53613">
    <property type="entry name" value="Ribokinase-like"/>
    <property type="match status" value="1"/>
</dbReference>
<dbReference type="AlphaFoldDB" id="A0AAE9GYL0"/>
<evidence type="ECO:0000313" key="7">
    <source>
        <dbReference type="Proteomes" id="UP000829756"/>
    </source>
</evidence>
<dbReference type="InterPro" id="IPR011913">
    <property type="entry name" value="RfaE_dom_I"/>
</dbReference>
<dbReference type="GO" id="GO:0005829">
    <property type="term" value="C:cytosol"/>
    <property type="evidence" value="ECO:0007669"/>
    <property type="project" value="TreeGrafter"/>
</dbReference>
<keyword evidence="1" id="KW-0808">Transferase</keyword>
<evidence type="ECO:0000256" key="1">
    <source>
        <dbReference type="ARBA" id="ARBA00022679"/>
    </source>
</evidence>
<dbReference type="Proteomes" id="UP000829756">
    <property type="component" value="Chromosome"/>
</dbReference>
<proteinExistence type="predicted"/>
<reference evidence="5" key="2">
    <citation type="submission" date="2021-12" db="EMBL/GenBank/DDBJ databases">
        <authorList>
            <person name="Veyrier F.J."/>
        </authorList>
    </citation>
    <scope>NUCLEOTIDE SEQUENCE</scope>
    <source>
        <strain evidence="5">1258/02</strain>
    </source>
</reference>